<organism evidence="1 2">
    <name type="scientific">Kaistia terrae</name>
    <dbReference type="NCBI Taxonomy" id="537017"/>
    <lineage>
        <taxon>Bacteria</taxon>
        <taxon>Pseudomonadati</taxon>
        <taxon>Pseudomonadota</taxon>
        <taxon>Alphaproteobacteria</taxon>
        <taxon>Hyphomicrobiales</taxon>
        <taxon>Kaistiaceae</taxon>
        <taxon>Kaistia</taxon>
    </lineage>
</organism>
<dbReference type="Proteomes" id="UP001596150">
    <property type="component" value="Unassembled WGS sequence"/>
</dbReference>
<accession>A0ABW0Q2U1</accession>
<keyword evidence="2" id="KW-1185">Reference proteome</keyword>
<reference evidence="2" key="1">
    <citation type="journal article" date="2019" name="Int. J. Syst. Evol. Microbiol.">
        <title>The Global Catalogue of Microorganisms (GCM) 10K type strain sequencing project: providing services to taxonomists for standard genome sequencing and annotation.</title>
        <authorList>
            <consortium name="The Broad Institute Genomics Platform"/>
            <consortium name="The Broad Institute Genome Sequencing Center for Infectious Disease"/>
            <person name="Wu L."/>
            <person name="Ma J."/>
        </authorList>
    </citation>
    <scope>NUCLEOTIDE SEQUENCE [LARGE SCALE GENOMIC DNA]</scope>
    <source>
        <strain evidence="2">KACC 12633</strain>
    </source>
</reference>
<evidence type="ECO:0000313" key="1">
    <source>
        <dbReference type="EMBL" id="MFC5518988.1"/>
    </source>
</evidence>
<dbReference type="EMBL" id="JBHSML010000031">
    <property type="protein sequence ID" value="MFC5518988.1"/>
    <property type="molecule type" value="Genomic_DNA"/>
</dbReference>
<evidence type="ECO:0000313" key="2">
    <source>
        <dbReference type="Proteomes" id="UP001596150"/>
    </source>
</evidence>
<gene>
    <name evidence="1" type="ORF">ACFPP9_24710</name>
</gene>
<comment type="caution">
    <text evidence="1">The sequence shown here is derived from an EMBL/GenBank/DDBJ whole genome shotgun (WGS) entry which is preliminary data.</text>
</comment>
<protein>
    <submittedName>
        <fullName evidence="1">Uncharacterized protein</fullName>
    </submittedName>
</protein>
<dbReference type="RefSeq" id="WP_266346279.1">
    <property type="nucleotide sequence ID" value="NZ_JAPKNH010000015.1"/>
</dbReference>
<name>A0ABW0Q2U1_9HYPH</name>
<proteinExistence type="predicted"/>
<sequence length="209" mass="23274">MTEKEAKVVVLDARRRVHGLSESTAGLAEAGSSLGRLMLAGAITNRLYAAGNRFAEDVWRYHSLTGIPHPNPKSCWNFVAKAEPVDEKDRDKSITPGIRATYTENSPEFMQAVKTATNRYMNAIGVVQQNDRTGRPVETTLRNVVILDMDAANWPPHMIKMLRRVLKALADWYGIPEGSEDQVKHWGGRRSDESISGLALDTMRKSVQV</sequence>